<dbReference type="InterPro" id="IPR053848">
    <property type="entry name" value="IMS_HHH_1"/>
</dbReference>
<comment type="caution">
    <text evidence="3">The sequence shown here is derived from an EMBL/GenBank/DDBJ whole genome shotgun (WGS) entry which is preliminary data.</text>
</comment>
<dbReference type="InterPro" id="IPR001126">
    <property type="entry name" value="UmuC"/>
</dbReference>
<evidence type="ECO:0000259" key="2">
    <source>
        <dbReference type="PROSITE" id="PS50173"/>
    </source>
</evidence>
<feature type="domain" description="UmuC" evidence="2">
    <location>
        <begin position="52"/>
        <end position="237"/>
    </location>
</feature>
<dbReference type="Gene3D" id="3.30.1490.100">
    <property type="entry name" value="DNA polymerase, Y-family, little finger domain"/>
    <property type="match status" value="1"/>
</dbReference>
<protein>
    <submittedName>
        <fullName evidence="3">DNA damage repair protein</fullName>
    </submittedName>
</protein>
<dbReference type="GO" id="GO:0003684">
    <property type="term" value="F:damaged DNA binding"/>
    <property type="evidence" value="ECO:0007669"/>
    <property type="project" value="InterPro"/>
</dbReference>
<evidence type="ECO:0000313" key="4">
    <source>
        <dbReference type="Proteomes" id="UP000015354"/>
    </source>
</evidence>
<dbReference type="GO" id="GO:0005634">
    <property type="term" value="C:nucleus"/>
    <property type="evidence" value="ECO:0007669"/>
    <property type="project" value="TreeGrafter"/>
</dbReference>
<evidence type="ECO:0000256" key="1">
    <source>
        <dbReference type="ARBA" id="ARBA00022634"/>
    </source>
</evidence>
<dbReference type="Gene3D" id="3.30.70.270">
    <property type="match status" value="1"/>
</dbReference>
<dbReference type="GO" id="GO:0042276">
    <property type="term" value="P:error-prone translesion synthesis"/>
    <property type="evidence" value="ECO:0007669"/>
    <property type="project" value="TreeGrafter"/>
</dbReference>
<keyword evidence="4" id="KW-1185">Reference proteome</keyword>
<dbReference type="Pfam" id="PF21999">
    <property type="entry name" value="IMS_HHH_1"/>
    <property type="match status" value="1"/>
</dbReference>
<dbReference type="PROSITE" id="PS50173">
    <property type="entry name" value="UMUC"/>
    <property type="match status" value="1"/>
</dbReference>
<organism evidence="3 4">
    <name type="scientific">Strigomonas culicis</name>
    <dbReference type="NCBI Taxonomy" id="28005"/>
    <lineage>
        <taxon>Eukaryota</taxon>
        <taxon>Discoba</taxon>
        <taxon>Euglenozoa</taxon>
        <taxon>Kinetoplastea</taxon>
        <taxon>Metakinetoplastina</taxon>
        <taxon>Trypanosomatida</taxon>
        <taxon>Trypanosomatidae</taxon>
        <taxon>Strigomonadinae</taxon>
        <taxon>Strigomonas</taxon>
    </lineage>
</organism>
<gene>
    <name evidence="3" type="ORF">STCU_02566</name>
</gene>
<dbReference type="EMBL" id="ATMH01002566">
    <property type="protein sequence ID" value="EPY32945.1"/>
    <property type="molecule type" value="Genomic_DNA"/>
</dbReference>
<dbReference type="AlphaFoldDB" id="S9WAE3"/>
<dbReference type="OrthoDB" id="427711at2759"/>
<dbReference type="PANTHER" id="PTHR45990:SF1">
    <property type="entry name" value="DNA REPAIR PROTEIN REV1"/>
    <property type="match status" value="1"/>
</dbReference>
<dbReference type="Gene3D" id="3.40.1170.60">
    <property type="match status" value="1"/>
</dbReference>
<evidence type="ECO:0000313" key="3">
    <source>
        <dbReference type="EMBL" id="EPY32945.1"/>
    </source>
</evidence>
<accession>S9WAE3</accession>
<dbReference type="Proteomes" id="UP000015354">
    <property type="component" value="Unassembled WGS sequence"/>
</dbReference>
<name>S9WAE3_9TRYP</name>
<sequence length="619" mass="69040">MDSQVNSLRHFQQHSRLHFIGQWKTRMEDTFKQLFAERPEWNHGKLYQQNLFIHIDMDAFFCNVQLAKPEHAHLRSLPVGIAAGKFNSDISSCNYLARGYGIHAGMYVNAAKEICPDLQILGYDLAACEAVALQLYRHIFSRFQNRANISVEVYSIDEVVIATDTADYELALDVCHQIRSDLRELSGCTASCGVAPNIMLARIATKSAKPDGVRVIRPEEIGPLLRRLPFSSIHGVGDSTLNKVTQLLISKHLLSRHSDTVYCADVQALTKEHLQESLGRKAGETFYKLCRGEDSRVVVRTGDLAEKTELGKGIPNSVGSSMNYAVRPTCVEDIWKIALQLVEDSCVKLDRYNLVAHGARVTLLERHPLHPKQPQKYMGRGKCIELHVSIKFAHPLSGSASREMLSEVQRVVVPLLVSNRDTTDEDRAKQLGLDTADDRTIWTITLSDVNEVLIPDIRGMTVQLTGLKEIGAVQQTEKQMRTEKGQMSLLAAFSAKRKKQEEETPSPLLSMEQTLESEIQGSVPLSSAQPIDTKNCLYVLSKGKWSAEVCAEWQKSCRSACEMGDYALVKAHLKCALYLIASSATTLNAKEEYDRVVQFVSTQLPVAINIVLVSFLPCS</sequence>
<dbReference type="Pfam" id="PF00817">
    <property type="entry name" value="IMS"/>
    <property type="match status" value="1"/>
</dbReference>
<dbReference type="PANTHER" id="PTHR45990">
    <property type="entry name" value="DNA REPAIR PROTEIN REV1"/>
    <property type="match status" value="1"/>
</dbReference>
<reference evidence="3 4" key="1">
    <citation type="journal article" date="2013" name="PLoS ONE">
        <title>Predicting the Proteins of Angomonas deanei, Strigomonas culicis and Their Respective Endosymbionts Reveals New Aspects of the Trypanosomatidae Family.</title>
        <authorList>
            <person name="Motta M.C."/>
            <person name="Martins A.C."/>
            <person name="de Souza S.S."/>
            <person name="Catta-Preta C.M."/>
            <person name="Silva R."/>
            <person name="Klein C.C."/>
            <person name="de Almeida L.G."/>
            <person name="de Lima Cunha O."/>
            <person name="Ciapina L.P."/>
            <person name="Brocchi M."/>
            <person name="Colabardini A.C."/>
            <person name="de Araujo Lima B."/>
            <person name="Machado C.R."/>
            <person name="de Almeida Soares C.M."/>
            <person name="Probst C.M."/>
            <person name="de Menezes C.B."/>
            <person name="Thompson C.E."/>
            <person name="Bartholomeu D.C."/>
            <person name="Gradia D.F."/>
            <person name="Pavoni D.P."/>
            <person name="Grisard E.C."/>
            <person name="Fantinatti-Garboggini F."/>
            <person name="Marchini F.K."/>
            <person name="Rodrigues-Luiz G.F."/>
            <person name="Wagner G."/>
            <person name="Goldman G.H."/>
            <person name="Fietto J.L."/>
            <person name="Elias M.C."/>
            <person name="Goldman M.H."/>
            <person name="Sagot M.F."/>
            <person name="Pereira M."/>
            <person name="Stoco P.H."/>
            <person name="de Mendonca-Neto R.P."/>
            <person name="Teixeira S.M."/>
            <person name="Maciel T.E."/>
            <person name="de Oliveira Mendes T.A."/>
            <person name="Urmenyi T.P."/>
            <person name="de Souza W."/>
            <person name="Schenkman S."/>
            <person name="de Vasconcelos A.T."/>
        </authorList>
    </citation>
    <scope>NUCLEOTIDE SEQUENCE [LARGE SCALE GENOMIC DNA]</scope>
</reference>
<dbReference type="SUPFAM" id="SSF56672">
    <property type="entry name" value="DNA/RNA polymerases"/>
    <property type="match status" value="1"/>
</dbReference>
<dbReference type="InterPro" id="IPR036775">
    <property type="entry name" value="DNA_pol_Y-fam_lit_finger_sf"/>
</dbReference>
<dbReference type="GO" id="GO:0070987">
    <property type="term" value="P:error-free translesion synthesis"/>
    <property type="evidence" value="ECO:0007669"/>
    <property type="project" value="TreeGrafter"/>
</dbReference>
<dbReference type="Gene3D" id="1.10.150.20">
    <property type="entry name" value="5' to 3' exonuclease, C-terminal subdomain"/>
    <property type="match status" value="1"/>
</dbReference>
<dbReference type="GO" id="GO:0017125">
    <property type="term" value="F:deoxycytidyl transferase activity"/>
    <property type="evidence" value="ECO:0007669"/>
    <property type="project" value="TreeGrafter"/>
</dbReference>
<keyword evidence="1" id="KW-0237">DNA synthesis</keyword>
<dbReference type="GO" id="GO:0003887">
    <property type="term" value="F:DNA-directed DNA polymerase activity"/>
    <property type="evidence" value="ECO:0007669"/>
    <property type="project" value="InterPro"/>
</dbReference>
<proteinExistence type="predicted"/>
<dbReference type="InterPro" id="IPR043128">
    <property type="entry name" value="Rev_trsase/Diguanyl_cyclase"/>
</dbReference>
<dbReference type="InterPro" id="IPR043502">
    <property type="entry name" value="DNA/RNA_pol_sf"/>
</dbReference>
<dbReference type="GO" id="GO:0006281">
    <property type="term" value="P:DNA repair"/>
    <property type="evidence" value="ECO:0007669"/>
    <property type="project" value="InterPro"/>
</dbReference>